<dbReference type="EC" id="3.7.1.2" evidence="5"/>
<evidence type="ECO:0000256" key="12">
    <source>
        <dbReference type="PIRSR" id="PIRSR605959-1"/>
    </source>
</evidence>
<evidence type="ECO:0000259" key="17">
    <source>
        <dbReference type="Pfam" id="PF09298"/>
    </source>
</evidence>
<dbReference type="Proteomes" id="UP000295727">
    <property type="component" value="Chromosome 1"/>
</dbReference>
<dbReference type="Gene3D" id="3.90.850.10">
    <property type="entry name" value="Fumarylacetoacetase-like, C-terminal domain"/>
    <property type="match status" value="1"/>
</dbReference>
<evidence type="ECO:0000256" key="1">
    <source>
        <dbReference type="ARBA" id="ARBA00001913"/>
    </source>
</evidence>
<reference evidence="18 19" key="1">
    <citation type="submission" date="2019-03" db="EMBL/GenBank/DDBJ databases">
        <title>Paraburkholderia sp. 7MH5, isolated from subtropical forest soil.</title>
        <authorList>
            <person name="Gao Z.-H."/>
            <person name="Qiu L.-H."/>
        </authorList>
    </citation>
    <scope>NUCLEOTIDE SEQUENCE [LARGE SCALE GENOMIC DNA]</scope>
    <source>
        <strain evidence="18 19">7MH5</strain>
    </source>
</reference>
<dbReference type="KEGG" id="ppai:E1956_00075"/>
<feature type="binding site" evidence="14">
    <location>
        <position position="289"/>
    </location>
    <ligand>
        <name>Mg(2+)</name>
        <dbReference type="ChEBI" id="CHEBI:18420"/>
    </ligand>
</feature>
<comment type="cofactor">
    <cofactor evidence="1 14">
        <name>Ca(2+)</name>
        <dbReference type="ChEBI" id="CHEBI:29108"/>
    </cofactor>
</comment>
<dbReference type="InterPro" id="IPR015377">
    <property type="entry name" value="Fumarylacetoacetase_N"/>
</dbReference>
<protein>
    <recommendedName>
        <fullName evidence="5">fumarylacetoacetase</fullName>
        <ecNumber evidence="5">3.7.1.2</ecNumber>
    </recommendedName>
</protein>
<name>A0A4P7CJ97_9BURK</name>
<evidence type="ECO:0000313" key="18">
    <source>
        <dbReference type="EMBL" id="QBQ95725.1"/>
    </source>
</evidence>
<dbReference type="OrthoDB" id="3766879at2"/>
<feature type="region of interest" description="Disordered" evidence="15">
    <location>
        <begin position="1"/>
        <end position="20"/>
    </location>
</feature>
<dbReference type="InterPro" id="IPR036462">
    <property type="entry name" value="Fumarylacetoacetase_N_sf"/>
</dbReference>
<feature type="binding site" evidence="14">
    <location>
        <position position="235"/>
    </location>
    <ligand>
        <name>Ca(2+)</name>
        <dbReference type="ChEBI" id="CHEBI:29108"/>
    </ligand>
</feature>
<evidence type="ECO:0000256" key="11">
    <source>
        <dbReference type="ARBA" id="ARBA00023232"/>
    </source>
</evidence>
<evidence type="ECO:0000256" key="7">
    <source>
        <dbReference type="ARBA" id="ARBA00022801"/>
    </source>
</evidence>
<dbReference type="Gene3D" id="2.30.30.230">
    <property type="entry name" value="Fumarylacetoacetase, N-terminal domain"/>
    <property type="match status" value="1"/>
</dbReference>
<keyword evidence="19" id="KW-1185">Reference proteome</keyword>
<dbReference type="EMBL" id="CP038148">
    <property type="protein sequence ID" value="QBQ95725.1"/>
    <property type="molecule type" value="Genomic_DNA"/>
</dbReference>
<evidence type="ECO:0000259" key="16">
    <source>
        <dbReference type="Pfam" id="PF01557"/>
    </source>
</evidence>
<dbReference type="GO" id="GO:0006572">
    <property type="term" value="P:L-tyrosine catabolic process"/>
    <property type="evidence" value="ECO:0007669"/>
    <property type="project" value="UniProtKB-KW"/>
</dbReference>
<evidence type="ECO:0000256" key="2">
    <source>
        <dbReference type="ARBA" id="ARBA00001946"/>
    </source>
</evidence>
<evidence type="ECO:0000256" key="5">
    <source>
        <dbReference type="ARBA" id="ARBA00012094"/>
    </source>
</evidence>
<dbReference type="NCBIfam" id="TIGR01266">
    <property type="entry name" value="fum_ac_acetase"/>
    <property type="match status" value="1"/>
</dbReference>
<dbReference type="Pfam" id="PF09298">
    <property type="entry name" value="FAA_hydrolase_N"/>
    <property type="match status" value="1"/>
</dbReference>
<proteinExistence type="inferred from homology"/>
<feature type="binding site" evidence="14">
    <location>
        <position position="293"/>
    </location>
    <ligand>
        <name>Mg(2+)</name>
        <dbReference type="ChEBI" id="CHEBI:18420"/>
    </ligand>
</feature>
<dbReference type="GO" id="GO:0006559">
    <property type="term" value="P:L-phenylalanine catabolic process"/>
    <property type="evidence" value="ECO:0007669"/>
    <property type="project" value="UniProtKB-UniPathway"/>
</dbReference>
<feature type="domain" description="Fumarylacetoacetase-like C-terminal" evidence="16">
    <location>
        <begin position="160"/>
        <end position="445"/>
    </location>
</feature>
<keyword evidence="9 14" id="KW-0460">Magnesium</keyword>
<feature type="binding site" evidence="13">
    <location>
        <position position="178"/>
    </location>
    <ligand>
        <name>substrate</name>
    </ligand>
</feature>
<keyword evidence="10" id="KW-0828">Tyrosine catabolism</keyword>
<dbReference type="SUPFAM" id="SSF56529">
    <property type="entry name" value="FAH"/>
    <property type="match status" value="1"/>
</dbReference>
<comment type="similarity">
    <text evidence="4">Belongs to the FAH family.</text>
</comment>
<dbReference type="PANTHER" id="PTHR43069">
    <property type="entry name" value="FUMARYLACETOACETASE"/>
    <property type="match status" value="1"/>
</dbReference>
<keyword evidence="8 14" id="KW-0106">Calcium</keyword>
<evidence type="ECO:0000256" key="9">
    <source>
        <dbReference type="ARBA" id="ARBA00022842"/>
    </source>
</evidence>
<evidence type="ECO:0000256" key="13">
    <source>
        <dbReference type="PIRSR" id="PIRSR605959-2"/>
    </source>
</evidence>
<dbReference type="InterPro" id="IPR011234">
    <property type="entry name" value="Fumarylacetoacetase-like_C"/>
</dbReference>
<feature type="binding site" evidence="13">
    <location>
        <position position="164"/>
    </location>
    <ligand>
        <name>substrate</name>
    </ligand>
</feature>
<gene>
    <name evidence="18" type="primary">fahA</name>
    <name evidence="18" type="ORF">E1956_00075</name>
</gene>
<evidence type="ECO:0000256" key="6">
    <source>
        <dbReference type="ARBA" id="ARBA00022723"/>
    </source>
</evidence>
<organism evidence="18 19">
    <name type="scientific">Paraburkholderia pallida</name>
    <dbReference type="NCBI Taxonomy" id="2547399"/>
    <lineage>
        <taxon>Bacteria</taxon>
        <taxon>Pseudomonadati</taxon>
        <taxon>Pseudomonadota</taxon>
        <taxon>Betaproteobacteria</taxon>
        <taxon>Burkholderiales</taxon>
        <taxon>Burkholderiaceae</taxon>
        <taxon>Paraburkholderia</taxon>
    </lineage>
</organism>
<comment type="cofactor">
    <cofactor evidence="2 14">
        <name>Mg(2+)</name>
        <dbReference type="ChEBI" id="CHEBI:18420"/>
    </cofactor>
</comment>
<feature type="binding site" evidence="14">
    <location>
        <position position="237"/>
    </location>
    <ligand>
        <name>Ca(2+)</name>
        <dbReference type="ChEBI" id="CHEBI:29108"/>
    </ligand>
</feature>
<dbReference type="AlphaFoldDB" id="A0A4P7CJ97"/>
<feature type="binding site" evidence="14">
    <location>
        <position position="269"/>
    </location>
    <ligand>
        <name>Mg(2+)</name>
        <dbReference type="ChEBI" id="CHEBI:18420"/>
    </ligand>
</feature>
<sequence>MLARPQETLQSGEAMSNPIPADLQATLDPQRKSWIDSANDAACGFPIQNLPFGVFSTAGNANARVGVAIGDSVVDLAVLHEAGMLRLPAGSAAAQDVFARPALNDFIALGRDAWRSVRVQLSSLLARETATLREDAGLRQRAFVKLADAKLHLPVEIPGYTDFYSSKEHATNVGSMFRDPKNALLPNWSEMPIGYNGRASSVVVSGTPVRRPNGQLKLPDQERPVFGACRKLDIELETGFIVGRGNALGEPIACEQAEEHIFGMVLLNDWSARDIQQWEYVPLGPFNAKTFGTTISPWVVTLDALEPFRVAQPAQEPQPLEYLRHAGNHAFDIALEVLLRPEGASEATTIARTNFRHMYWTMAQQLAHHTVAGCNTRVGDLMGSGTISGPTPDSFGSLLELTWNAKNPLELKSGGTRGFIEDGDELTLAGWCQGEGYRVGFGTCVGTILPALK</sequence>
<accession>A0A4P7CJ97</accession>
<feature type="binding site" evidence="14">
    <location>
        <position position="269"/>
    </location>
    <ligand>
        <name>Ca(2+)</name>
        <dbReference type="ChEBI" id="CHEBI:29108"/>
    </ligand>
</feature>
<dbReference type="InterPro" id="IPR005959">
    <property type="entry name" value="Fumarylacetoacetase"/>
</dbReference>
<evidence type="ECO:0000256" key="3">
    <source>
        <dbReference type="ARBA" id="ARBA00004782"/>
    </source>
</evidence>
<dbReference type="UniPathway" id="UPA00139">
    <property type="reaction ID" value="UER00341"/>
</dbReference>
<dbReference type="PANTHER" id="PTHR43069:SF2">
    <property type="entry name" value="FUMARYLACETOACETASE"/>
    <property type="match status" value="1"/>
</dbReference>
<evidence type="ECO:0000256" key="15">
    <source>
        <dbReference type="SAM" id="MobiDB-lite"/>
    </source>
</evidence>
<dbReference type="InterPro" id="IPR036663">
    <property type="entry name" value="Fumarylacetoacetase_C_sf"/>
</dbReference>
<evidence type="ECO:0000256" key="4">
    <source>
        <dbReference type="ARBA" id="ARBA00010211"/>
    </source>
</evidence>
<dbReference type="GO" id="GO:0046872">
    <property type="term" value="F:metal ion binding"/>
    <property type="evidence" value="ECO:0007669"/>
    <property type="project" value="UniProtKB-KW"/>
</dbReference>
<dbReference type="Pfam" id="PF01557">
    <property type="entry name" value="FAA_hydrolase"/>
    <property type="match status" value="1"/>
</dbReference>
<feature type="active site" description="Proton acceptor" evidence="12">
    <location>
        <position position="169"/>
    </location>
</feature>
<evidence type="ECO:0000313" key="19">
    <source>
        <dbReference type="Proteomes" id="UP000295727"/>
    </source>
</evidence>
<evidence type="ECO:0000256" key="10">
    <source>
        <dbReference type="ARBA" id="ARBA00022878"/>
    </source>
</evidence>
<dbReference type="FunFam" id="3.90.850.10:FF:000004">
    <property type="entry name" value="Fumarylacetoacetase"/>
    <property type="match status" value="1"/>
</dbReference>
<evidence type="ECO:0000256" key="8">
    <source>
        <dbReference type="ARBA" id="ARBA00022837"/>
    </source>
</evidence>
<dbReference type="SUPFAM" id="SSF63433">
    <property type="entry name" value="Fumarylacetoacetate hydrolase, FAH, N-terminal domain"/>
    <property type="match status" value="1"/>
</dbReference>
<dbReference type="GO" id="GO:0004334">
    <property type="term" value="F:fumarylacetoacetase activity"/>
    <property type="evidence" value="ECO:0007669"/>
    <property type="project" value="UniProtKB-EC"/>
</dbReference>
<keyword evidence="11" id="KW-0585">Phenylalanine catabolism</keyword>
<keyword evidence="7 18" id="KW-0378">Hydrolase</keyword>
<feature type="domain" description="Fumarylacetoacetase N-terminal" evidence="17">
    <location>
        <begin position="48"/>
        <end position="154"/>
    </location>
</feature>
<feature type="binding site" evidence="13">
    <location>
        <position position="386"/>
    </location>
    <ligand>
        <name>substrate</name>
    </ligand>
</feature>
<evidence type="ECO:0000256" key="14">
    <source>
        <dbReference type="PIRSR" id="PIRSR605959-3"/>
    </source>
</evidence>
<dbReference type="GO" id="GO:1902000">
    <property type="term" value="P:homogentisate catabolic process"/>
    <property type="evidence" value="ECO:0007669"/>
    <property type="project" value="TreeGrafter"/>
</dbReference>
<comment type="pathway">
    <text evidence="3">Amino-acid degradation; L-phenylalanine degradation; acetoacetate and fumarate from L-phenylalanine: step 6/6.</text>
</comment>
<keyword evidence="6 14" id="KW-0479">Metal-binding</keyword>
<feature type="binding site" evidence="14">
    <location>
        <position position="162"/>
    </location>
    <ligand>
        <name>Ca(2+)</name>
        <dbReference type="ChEBI" id="CHEBI:29108"/>
    </ligand>
</feature>
<feature type="binding site" evidence="13">
    <location>
        <position position="280"/>
    </location>
    <ligand>
        <name>substrate</name>
    </ligand>
</feature>
<feature type="binding site" evidence="13">
    <location>
        <position position="276"/>
    </location>
    <ligand>
        <name>substrate</name>
    </ligand>
</feature>